<proteinExistence type="inferred from homology"/>
<dbReference type="InterPro" id="IPR004841">
    <property type="entry name" value="AA-permease/SLC12A_dom"/>
</dbReference>
<protein>
    <submittedName>
        <fullName evidence="11">General amino acid permease</fullName>
    </submittedName>
</protein>
<gene>
    <name evidence="11" type="ORF">SPAPADRAFT_61102</name>
</gene>
<dbReference type="InterPro" id="IPR050524">
    <property type="entry name" value="APC_YAT"/>
</dbReference>
<dbReference type="Proteomes" id="UP000000709">
    <property type="component" value="Unassembled WGS sequence"/>
</dbReference>
<dbReference type="GeneID" id="18873711"/>
<keyword evidence="5 9" id="KW-0812">Transmembrane</keyword>
<dbReference type="eggNOG" id="KOG1286">
    <property type="taxonomic scope" value="Eukaryota"/>
</dbReference>
<evidence type="ECO:0000313" key="11">
    <source>
        <dbReference type="EMBL" id="EGW31989.1"/>
    </source>
</evidence>
<dbReference type="KEGG" id="spaa:SPAPADRAFT_61102"/>
<dbReference type="GO" id="GO:0015171">
    <property type="term" value="F:amino acid transmembrane transporter activity"/>
    <property type="evidence" value="ECO:0007669"/>
    <property type="project" value="UniProtKB-ARBA"/>
</dbReference>
<feature type="transmembrane region" description="Helical" evidence="9">
    <location>
        <begin position="138"/>
        <end position="158"/>
    </location>
</feature>
<feature type="transmembrane region" description="Helical" evidence="9">
    <location>
        <begin position="319"/>
        <end position="337"/>
    </location>
</feature>
<dbReference type="PANTHER" id="PTHR43341:SF1">
    <property type="entry name" value="GENERAL AMINO-ACID PERMEASE GAP1"/>
    <property type="match status" value="1"/>
</dbReference>
<dbReference type="PROSITE" id="PS00218">
    <property type="entry name" value="AMINO_ACID_PERMEASE_1"/>
    <property type="match status" value="1"/>
</dbReference>
<keyword evidence="7 9" id="KW-1133">Transmembrane helix</keyword>
<feature type="domain" description="Amino acid permease/ SLC12A" evidence="10">
    <location>
        <begin position="1"/>
        <end position="452"/>
    </location>
</feature>
<dbReference type="RefSeq" id="XP_007375265.1">
    <property type="nucleotide sequence ID" value="XM_007375203.1"/>
</dbReference>
<organism evidence="12">
    <name type="scientific">Spathaspora passalidarum (strain NRRL Y-27907 / 11-Y1)</name>
    <dbReference type="NCBI Taxonomy" id="619300"/>
    <lineage>
        <taxon>Eukaryota</taxon>
        <taxon>Fungi</taxon>
        <taxon>Dikarya</taxon>
        <taxon>Ascomycota</taxon>
        <taxon>Saccharomycotina</taxon>
        <taxon>Pichiomycetes</taxon>
        <taxon>Debaryomycetaceae</taxon>
        <taxon>Spathaspora</taxon>
    </lineage>
</organism>
<evidence type="ECO:0000256" key="8">
    <source>
        <dbReference type="ARBA" id="ARBA00023136"/>
    </source>
</evidence>
<evidence type="ECO:0000256" key="7">
    <source>
        <dbReference type="ARBA" id="ARBA00022989"/>
    </source>
</evidence>
<evidence type="ECO:0000256" key="4">
    <source>
        <dbReference type="ARBA" id="ARBA00022475"/>
    </source>
</evidence>
<evidence type="ECO:0000313" key="12">
    <source>
        <dbReference type="Proteomes" id="UP000000709"/>
    </source>
</evidence>
<comment type="subcellular location">
    <subcellularLocation>
        <location evidence="1">Cell membrane</location>
        <topology evidence="1">Multi-pass membrane protein</topology>
    </subcellularLocation>
</comment>
<dbReference type="HOGENOM" id="CLU_007946_12_0_1"/>
<feature type="transmembrane region" description="Helical" evidence="9">
    <location>
        <begin position="220"/>
        <end position="241"/>
    </location>
</feature>
<feature type="transmembrane region" description="Helical" evidence="9">
    <location>
        <begin position="108"/>
        <end position="126"/>
    </location>
</feature>
<comment type="similarity">
    <text evidence="2">Belongs to the amino acid-polyamine-organocation (APC) superfamily. YAT (TC 2.A.3.10) family.</text>
</comment>
<dbReference type="OMA" id="HLIMIAI"/>
<feature type="transmembrane region" description="Helical" evidence="9">
    <location>
        <begin position="80"/>
        <end position="101"/>
    </location>
</feature>
<dbReference type="NCBIfam" id="TIGR00913">
    <property type="entry name" value="2A0310"/>
    <property type="match status" value="1"/>
</dbReference>
<name>G3ANQ4_SPAPN</name>
<dbReference type="PANTHER" id="PTHR43341">
    <property type="entry name" value="AMINO ACID PERMEASE"/>
    <property type="match status" value="1"/>
</dbReference>
<sequence length="499" mass="54781">MIALGGSIGTGLLVGSGKALYMGGPAALLIAWGVVGTMVFCVVHALGELCVAFPVNGAFSTYATRFVDSSWGFAVGWNYAIMWLFVFPLELVAAAMCLQFWNTTINPVSWVAIFYVAIVLINLFGVKGYGEAEFYLTIFKIIALVGFIILGVILVCGGGPKHEFIGNKNWKVGAFANGFKGVATTFITASYSLAGTEMVGLAAAEVDNPRKVLPKAIRQVFWRVFLFYYLTLTFIGLLVPYNHPDLLGGSGNNASPFVIAIKDAGIKALPSIFNACILFAVVSVGNSSVFGCSRTIQSLGAQGLAPSWFAYIDRKGRPLVALGISAIFGALCFLTAYKDQGTVFNWLLSVAGLATVFAWFNIALCHFRFRRAMRTQKRSLDELVFTSVTGIWGSLYSMAFLILVLIAQFWVALFPLHSNGKPSAESFFQNYLGAFVILICYIGHKLYTRNWRIYLSSADIDLESGRRIVDVEVLQAEMTEEKEANRLKPVYIRLWNYWC</sequence>
<keyword evidence="12" id="KW-1185">Reference proteome</keyword>
<dbReference type="InterPro" id="IPR004840">
    <property type="entry name" value="Amino_acid_permease_CS"/>
</dbReference>
<feature type="transmembrane region" description="Helical" evidence="9">
    <location>
        <begin position="383"/>
        <end position="411"/>
    </location>
</feature>
<accession>G3ANQ4</accession>
<evidence type="ECO:0000256" key="5">
    <source>
        <dbReference type="ARBA" id="ARBA00022692"/>
    </source>
</evidence>
<keyword evidence="6" id="KW-0029">Amino-acid transport</keyword>
<dbReference type="PIRSF" id="PIRSF006060">
    <property type="entry name" value="AA_transporter"/>
    <property type="match status" value="1"/>
</dbReference>
<evidence type="ECO:0000256" key="9">
    <source>
        <dbReference type="SAM" id="Phobius"/>
    </source>
</evidence>
<dbReference type="Gene3D" id="1.20.1740.10">
    <property type="entry name" value="Amino acid/polyamine transporter I"/>
    <property type="match status" value="1"/>
</dbReference>
<keyword evidence="3" id="KW-0813">Transport</keyword>
<evidence type="ECO:0000256" key="6">
    <source>
        <dbReference type="ARBA" id="ARBA00022970"/>
    </source>
</evidence>
<dbReference type="Pfam" id="PF00324">
    <property type="entry name" value="AA_permease"/>
    <property type="match status" value="1"/>
</dbReference>
<dbReference type="OrthoDB" id="3900342at2759"/>
<feature type="transmembrane region" description="Helical" evidence="9">
    <location>
        <begin position="431"/>
        <end position="447"/>
    </location>
</feature>
<evidence type="ECO:0000256" key="3">
    <source>
        <dbReference type="ARBA" id="ARBA00022448"/>
    </source>
</evidence>
<keyword evidence="8 9" id="KW-0472">Membrane</keyword>
<evidence type="ECO:0000259" key="10">
    <source>
        <dbReference type="Pfam" id="PF00324"/>
    </source>
</evidence>
<keyword evidence="4" id="KW-1003">Cell membrane</keyword>
<dbReference type="AlphaFoldDB" id="G3ANQ4"/>
<dbReference type="GO" id="GO:0005886">
    <property type="term" value="C:plasma membrane"/>
    <property type="evidence" value="ECO:0007669"/>
    <property type="project" value="UniProtKB-SubCell"/>
</dbReference>
<dbReference type="FunFam" id="1.20.1740.10:FF:000017">
    <property type="entry name" value="Amino acid permease"/>
    <property type="match status" value="1"/>
</dbReference>
<dbReference type="InParanoid" id="G3ANQ4"/>
<evidence type="ECO:0000256" key="2">
    <source>
        <dbReference type="ARBA" id="ARBA00006983"/>
    </source>
</evidence>
<feature type="transmembrane region" description="Helical" evidence="9">
    <location>
        <begin position="272"/>
        <end position="292"/>
    </location>
</feature>
<reference evidence="11 12" key="1">
    <citation type="journal article" date="2011" name="Proc. Natl. Acad. Sci. U.S.A.">
        <title>Comparative genomics of xylose-fermenting fungi for enhanced biofuel production.</title>
        <authorList>
            <person name="Wohlbach D.J."/>
            <person name="Kuo A."/>
            <person name="Sato T.K."/>
            <person name="Potts K.M."/>
            <person name="Salamov A.A."/>
            <person name="LaButti K.M."/>
            <person name="Sun H."/>
            <person name="Clum A."/>
            <person name="Pangilinan J.L."/>
            <person name="Lindquist E.A."/>
            <person name="Lucas S."/>
            <person name="Lapidus A."/>
            <person name="Jin M."/>
            <person name="Gunawan C."/>
            <person name="Balan V."/>
            <person name="Dale B.E."/>
            <person name="Jeffries T.W."/>
            <person name="Zinkel R."/>
            <person name="Barry K.W."/>
            <person name="Grigoriev I.V."/>
            <person name="Gasch A.P."/>
        </authorList>
    </citation>
    <scope>NUCLEOTIDE SEQUENCE [LARGE SCALE GENOMIC DNA]</scope>
    <source>
        <strain evidence="12">NRRL Y-27907 / 11-Y1</strain>
    </source>
</reference>
<dbReference type="InterPro" id="IPR004762">
    <property type="entry name" value="Amino_acid_permease_fungi"/>
</dbReference>
<feature type="transmembrane region" description="Helical" evidence="9">
    <location>
        <begin position="343"/>
        <end position="362"/>
    </location>
</feature>
<dbReference type="EMBL" id="GL996502">
    <property type="protein sequence ID" value="EGW31989.1"/>
    <property type="molecule type" value="Genomic_DNA"/>
</dbReference>
<evidence type="ECO:0000256" key="1">
    <source>
        <dbReference type="ARBA" id="ARBA00004651"/>
    </source>
</evidence>